<evidence type="ECO:0000256" key="4">
    <source>
        <dbReference type="ARBA" id="ARBA00022989"/>
    </source>
</evidence>
<evidence type="ECO:0000256" key="2">
    <source>
        <dbReference type="ARBA" id="ARBA00022448"/>
    </source>
</evidence>
<evidence type="ECO:0000313" key="9">
    <source>
        <dbReference type="Proteomes" id="UP001642406"/>
    </source>
</evidence>
<feature type="transmembrane region" description="Helical" evidence="6">
    <location>
        <begin position="351"/>
        <end position="375"/>
    </location>
</feature>
<keyword evidence="2" id="KW-0813">Transport</keyword>
<dbReference type="SUPFAM" id="SSF103473">
    <property type="entry name" value="MFS general substrate transporter"/>
    <property type="match status" value="1"/>
</dbReference>
<evidence type="ECO:0000313" key="8">
    <source>
        <dbReference type="EMBL" id="CAK7211782.1"/>
    </source>
</evidence>
<evidence type="ECO:0000256" key="1">
    <source>
        <dbReference type="ARBA" id="ARBA00004141"/>
    </source>
</evidence>
<dbReference type="Proteomes" id="UP001642406">
    <property type="component" value="Unassembled WGS sequence"/>
</dbReference>
<evidence type="ECO:0000256" key="5">
    <source>
        <dbReference type="ARBA" id="ARBA00023136"/>
    </source>
</evidence>
<dbReference type="PANTHER" id="PTHR23501:SF109">
    <property type="entry name" value="MAJOR FACILITATOR SUPERFAMILY (MFS) PROFILE DOMAIN-CONTAINING PROTEIN-RELATED"/>
    <property type="match status" value="1"/>
</dbReference>
<dbReference type="InterPro" id="IPR036259">
    <property type="entry name" value="MFS_trans_sf"/>
</dbReference>
<evidence type="ECO:0000259" key="7">
    <source>
        <dbReference type="PROSITE" id="PS50850"/>
    </source>
</evidence>
<evidence type="ECO:0000256" key="6">
    <source>
        <dbReference type="SAM" id="Phobius"/>
    </source>
</evidence>
<reference evidence="8 9" key="1">
    <citation type="submission" date="2024-01" db="EMBL/GenBank/DDBJ databases">
        <authorList>
            <person name="Allen C."/>
            <person name="Tagirdzhanova G."/>
        </authorList>
    </citation>
    <scope>NUCLEOTIDE SEQUENCE [LARGE SCALE GENOMIC DNA]</scope>
</reference>
<feature type="transmembrane region" description="Helical" evidence="6">
    <location>
        <begin position="387"/>
        <end position="405"/>
    </location>
</feature>
<feature type="transmembrane region" description="Helical" evidence="6">
    <location>
        <begin position="168"/>
        <end position="191"/>
    </location>
</feature>
<dbReference type="PROSITE" id="PS00216">
    <property type="entry name" value="SUGAR_TRANSPORT_1"/>
    <property type="match status" value="1"/>
</dbReference>
<keyword evidence="3 6" id="KW-0812">Transmembrane</keyword>
<feature type="transmembrane region" description="Helical" evidence="6">
    <location>
        <begin position="315"/>
        <end position="331"/>
    </location>
</feature>
<feature type="transmembrane region" description="Helical" evidence="6">
    <location>
        <begin position="111"/>
        <end position="130"/>
    </location>
</feature>
<accession>A0ABP0AWX4</accession>
<feature type="domain" description="Major facilitator superfamily (MFS) profile" evidence="7">
    <location>
        <begin position="46"/>
        <end position="565"/>
    </location>
</feature>
<dbReference type="Pfam" id="PF06609">
    <property type="entry name" value="TRI12"/>
    <property type="match status" value="1"/>
</dbReference>
<keyword evidence="4 6" id="KW-1133">Transmembrane helix</keyword>
<dbReference type="CDD" id="cd06179">
    <property type="entry name" value="MFS_TRI12_like"/>
    <property type="match status" value="1"/>
</dbReference>
<comment type="caution">
    <text evidence="8">The sequence shown here is derived from an EMBL/GenBank/DDBJ whole genome shotgun (WGS) entry which is preliminary data.</text>
</comment>
<protein>
    <recommendedName>
        <fullName evidence="7">Major facilitator superfamily (MFS) profile domain-containing protein</fullName>
    </recommendedName>
</protein>
<dbReference type="PROSITE" id="PS50850">
    <property type="entry name" value="MFS"/>
    <property type="match status" value="1"/>
</dbReference>
<dbReference type="InterPro" id="IPR010573">
    <property type="entry name" value="MFS_Str1/Tri12-like"/>
</dbReference>
<dbReference type="InterPro" id="IPR053791">
    <property type="entry name" value="MFS_Tri12-like"/>
</dbReference>
<evidence type="ECO:0000256" key="3">
    <source>
        <dbReference type="ARBA" id="ARBA00022692"/>
    </source>
</evidence>
<dbReference type="InterPro" id="IPR020846">
    <property type="entry name" value="MFS_dom"/>
</dbReference>
<keyword evidence="5 6" id="KW-0472">Membrane</keyword>
<name>A0ABP0AWX4_9PEZI</name>
<sequence length="587" mass="63835">MADIVPAEKAESSANETVAQHEHVSAPVSVVVPEEDVKIFNAKTAIAFAALCGQFSSYVMTLLIPSTCLAYINADLGPDPNYTWITVSWQLGAAVVVSVGGRLSDIFGRRYFMLTGSMLGIVGCVVGATGKSINQMIGSGIIFGIASGFQEMSYACIQEILPNKHRMLGVGIFDSTLLLSYVSPLIAYTFIDHYSITWRAAYWYMFAYHSVMGLLLLFCYFPPTFERKHADDGKTRRQLLAELDYVGLLLFATASTLMLLGINFGGGHKYPWTSARVLAPILVGFACAVALGFWETMPFLKYPLLPPKLFRKTREFTMVIVLVFVGGMLYYSMNVLWPQQSNIFFVPPGKLILRGLYATIFSFGSFIGALIMIFFCSRVGREKWQMFGFMVLQTAFIGAMASVGYNDTARAIVLVLLTSSFVTPPQLVAFTMISLGLDDQRDIGVAAGLIGTFRLLGGATATAIYSAILNNKFASVIGPNVDAVAEQFGLPSSSWAALLTAAKANTAKAYAAVPGITDALQAATVKAYKQSYVESFRLVYLVAIAFGAVAVTCALFTRNTDSRSKNASRAVYLMTEELEPESKQVEA</sequence>
<proteinExistence type="predicted"/>
<keyword evidence="9" id="KW-1185">Reference proteome</keyword>
<organism evidence="8 9">
    <name type="scientific">Sporothrix bragantina</name>
    <dbReference type="NCBI Taxonomy" id="671064"/>
    <lineage>
        <taxon>Eukaryota</taxon>
        <taxon>Fungi</taxon>
        <taxon>Dikarya</taxon>
        <taxon>Ascomycota</taxon>
        <taxon>Pezizomycotina</taxon>
        <taxon>Sordariomycetes</taxon>
        <taxon>Sordariomycetidae</taxon>
        <taxon>Ophiostomatales</taxon>
        <taxon>Ophiostomataceae</taxon>
        <taxon>Sporothrix</taxon>
    </lineage>
</organism>
<feature type="transmembrane region" description="Helical" evidence="6">
    <location>
        <begin position="84"/>
        <end position="104"/>
    </location>
</feature>
<dbReference type="EMBL" id="CAWUHC010000007">
    <property type="protein sequence ID" value="CAK7211782.1"/>
    <property type="molecule type" value="Genomic_DNA"/>
</dbReference>
<comment type="subcellular location">
    <subcellularLocation>
        <location evidence="1">Membrane</location>
        <topology evidence="1">Multi-pass membrane protein</topology>
    </subcellularLocation>
</comment>
<dbReference type="PANTHER" id="PTHR23501">
    <property type="entry name" value="MAJOR FACILITATOR SUPERFAMILY"/>
    <property type="match status" value="1"/>
</dbReference>
<gene>
    <name evidence="8" type="ORF">SBRCBS47491_001234</name>
</gene>
<feature type="transmembrane region" description="Helical" evidence="6">
    <location>
        <begin position="411"/>
        <end position="433"/>
    </location>
</feature>
<feature type="transmembrane region" description="Helical" evidence="6">
    <location>
        <begin position="243"/>
        <end position="265"/>
    </location>
</feature>
<feature type="transmembrane region" description="Helical" evidence="6">
    <location>
        <begin position="203"/>
        <end position="222"/>
    </location>
</feature>
<feature type="transmembrane region" description="Helical" evidence="6">
    <location>
        <begin position="277"/>
        <end position="294"/>
    </location>
</feature>
<dbReference type="InterPro" id="IPR005829">
    <property type="entry name" value="Sugar_transporter_CS"/>
</dbReference>
<feature type="transmembrane region" description="Helical" evidence="6">
    <location>
        <begin position="445"/>
        <end position="468"/>
    </location>
</feature>
<feature type="transmembrane region" description="Helical" evidence="6">
    <location>
        <begin position="538"/>
        <end position="557"/>
    </location>
</feature>
<dbReference type="Gene3D" id="1.20.1250.20">
    <property type="entry name" value="MFS general substrate transporter like domains"/>
    <property type="match status" value="1"/>
</dbReference>
<feature type="transmembrane region" description="Helical" evidence="6">
    <location>
        <begin position="45"/>
        <end position="72"/>
    </location>
</feature>